<dbReference type="FunFam" id="1.20.1250.10:FF:000028">
    <property type="entry name" value="Granulocyte-macrophage colony-stimulating factor"/>
    <property type="match status" value="1"/>
</dbReference>
<evidence type="ECO:0000256" key="13">
    <source>
        <dbReference type="SAM" id="SignalP"/>
    </source>
</evidence>
<dbReference type="GO" id="GO:0008284">
    <property type="term" value="P:positive regulation of cell population proliferation"/>
    <property type="evidence" value="ECO:0007669"/>
    <property type="project" value="UniProtKB-ARBA"/>
</dbReference>
<dbReference type="CDD" id="cd00040">
    <property type="entry name" value="CSF2"/>
    <property type="match status" value="1"/>
</dbReference>
<dbReference type="GO" id="GO:0050793">
    <property type="term" value="P:regulation of developmental process"/>
    <property type="evidence" value="ECO:0007669"/>
    <property type="project" value="UniProtKB-ARBA"/>
</dbReference>
<evidence type="ECO:0000256" key="3">
    <source>
        <dbReference type="ARBA" id="ARBA00009378"/>
    </source>
</evidence>
<keyword evidence="10" id="KW-0325">Glycoprotein</keyword>
<dbReference type="PRINTS" id="PR00693">
    <property type="entry name" value="GMCSFACTOR"/>
</dbReference>
<evidence type="ECO:0000256" key="12">
    <source>
        <dbReference type="ARBA" id="ARBA00029601"/>
    </source>
</evidence>
<proteinExistence type="inferred from homology"/>
<evidence type="ECO:0000256" key="9">
    <source>
        <dbReference type="ARBA" id="ARBA00023157"/>
    </source>
</evidence>
<keyword evidence="5" id="KW-0202">Cytokine</keyword>
<dbReference type="GO" id="GO:0005125">
    <property type="term" value="F:cytokine activity"/>
    <property type="evidence" value="ECO:0007669"/>
    <property type="project" value="UniProtKB-KW"/>
</dbReference>
<dbReference type="PROSITE" id="PS00702">
    <property type="entry name" value="GM_CSF"/>
    <property type="match status" value="1"/>
</dbReference>
<comment type="subcellular location">
    <subcellularLocation>
        <location evidence="2">Secreted</location>
    </subcellularLocation>
</comment>
<dbReference type="Gene3D" id="1.20.1250.10">
    <property type="match status" value="1"/>
</dbReference>
<dbReference type="PANTHER" id="PTHR10059">
    <property type="entry name" value="GRANULOCYTE-MACROPHAGE COLONY-STIMULATING FACTOR GM-CSF"/>
    <property type="match status" value="1"/>
</dbReference>
<evidence type="ECO:0000256" key="1">
    <source>
        <dbReference type="ARBA" id="ARBA00003164"/>
    </source>
</evidence>
<keyword evidence="7 13" id="KW-0732">Signal</keyword>
<dbReference type="Proteomes" id="UP001214576">
    <property type="component" value="Unassembled WGS sequence"/>
</dbReference>
<dbReference type="EMBL" id="JAKZEL010000008">
    <property type="protein sequence ID" value="KAI4541439.1"/>
    <property type="molecule type" value="Genomic_DNA"/>
</dbReference>
<evidence type="ECO:0000256" key="6">
    <source>
        <dbReference type="ARBA" id="ARBA00022525"/>
    </source>
</evidence>
<keyword evidence="6" id="KW-0964">Secreted</keyword>
<protein>
    <recommendedName>
        <fullName evidence="4">Granulocyte-macrophage colony-stimulating factor</fullName>
    </recommendedName>
    <alternativeName>
        <fullName evidence="12">Colony-stimulating factor</fullName>
    </alternativeName>
</protein>
<evidence type="ECO:0000256" key="5">
    <source>
        <dbReference type="ARBA" id="ARBA00022514"/>
    </source>
</evidence>
<keyword evidence="15" id="KW-1185">Reference proteome</keyword>
<comment type="caution">
    <text evidence="14">The sequence shown here is derived from an EMBL/GenBank/DDBJ whole genome shotgun (WGS) entry which is preliminary data.</text>
</comment>
<comment type="subunit">
    <text evidence="11">Monomer. The signaling GM-CSF receptor complex is a dodecamer of two head-to-head hexamers of two alpha, two beta, and two ligand subunits.</text>
</comment>
<dbReference type="InterPro" id="IPR000773">
    <property type="entry name" value="GM_colony-stim-fac"/>
</dbReference>
<keyword evidence="8" id="KW-0339">Growth factor</keyword>
<evidence type="ECO:0000256" key="8">
    <source>
        <dbReference type="ARBA" id="ARBA00023030"/>
    </source>
</evidence>
<dbReference type="GO" id="GO:0009966">
    <property type="term" value="P:regulation of signal transduction"/>
    <property type="evidence" value="ECO:0007669"/>
    <property type="project" value="UniProtKB-ARBA"/>
</dbReference>
<dbReference type="PANTHER" id="PTHR10059:SF0">
    <property type="entry name" value="GRANULOCYTE-MACROPHAGE COLONY-STIMULATING FACTOR"/>
    <property type="match status" value="1"/>
</dbReference>
<dbReference type="Pfam" id="PF01109">
    <property type="entry name" value="GM_CSF"/>
    <property type="match status" value="1"/>
</dbReference>
<dbReference type="GO" id="GO:0005615">
    <property type="term" value="C:extracellular space"/>
    <property type="evidence" value="ECO:0007669"/>
    <property type="project" value="UniProtKB-KW"/>
</dbReference>
<dbReference type="InterPro" id="IPR009079">
    <property type="entry name" value="4_helix_cytokine-like_core"/>
</dbReference>
<evidence type="ECO:0000313" key="14">
    <source>
        <dbReference type="EMBL" id="KAI4541439.1"/>
    </source>
</evidence>
<comment type="similarity">
    <text evidence="3">Belongs to the GM-CSF family.</text>
</comment>
<dbReference type="GO" id="GO:0005129">
    <property type="term" value="F:granulocyte macrophage colony-stimulating factor receptor binding"/>
    <property type="evidence" value="ECO:0007669"/>
    <property type="project" value="InterPro"/>
</dbReference>
<dbReference type="GO" id="GO:0030099">
    <property type="term" value="P:myeloid cell differentiation"/>
    <property type="evidence" value="ECO:0007669"/>
    <property type="project" value="TreeGrafter"/>
</dbReference>
<evidence type="ECO:0000256" key="11">
    <source>
        <dbReference type="ARBA" id="ARBA00025874"/>
    </source>
</evidence>
<keyword evidence="9" id="KW-1015">Disulfide bond</keyword>
<name>A0AAD4UB86_OVIAM</name>
<feature type="chain" id="PRO_5042081983" description="Granulocyte-macrophage colony-stimulating factor" evidence="13">
    <location>
        <begin position="18"/>
        <end position="145"/>
    </location>
</feature>
<accession>A0AAD4UB86</accession>
<evidence type="ECO:0000256" key="4">
    <source>
        <dbReference type="ARBA" id="ARBA00018697"/>
    </source>
</evidence>
<dbReference type="GO" id="GO:0006955">
    <property type="term" value="P:immune response"/>
    <property type="evidence" value="ECO:0007669"/>
    <property type="project" value="InterPro"/>
</dbReference>
<sequence length="145" mass="16358">MWLQNLLLLGTVVCSFSAPTRQPSPVTRPWQHVDAIKEALSLLNDSTDTAAVMSTLGHCSPRDGYFSQEPTCLQTRLELYKQGLRGSLTSLTGSLTMMASHYKKHCPPTQETSCETQIITFKSFKENLKDFLFIIPFDCWEPVQK</sequence>
<dbReference type="AlphaFoldDB" id="A0AAD4UB86"/>
<gene>
    <name evidence="14" type="ORF">MG293_008581</name>
</gene>
<evidence type="ECO:0000313" key="15">
    <source>
        <dbReference type="Proteomes" id="UP001214576"/>
    </source>
</evidence>
<comment type="function">
    <text evidence="1">Cytokine that stimulates the growth and differentiation of hematopoietic precursor cells from various lineages, including granulocytes, macrophages, eosinophils and erythrocytes.</text>
</comment>
<dbReference type="SUPFAM" id="SSF47266">
    <property type="entry name" value="4-helical cytokines"/>
    <property type="match status" value="1"/>
</dbReference>
<evidence type="ECO:0000256" key="10">
    <source>
        <dbReference type="ARBA" id="ARBA00023180"/>
    </source>
</evidence>
<dbReference type="SMART" id="SM00040">
    <property type="entry name" value="CSF2"/>
    <property type="match status" value="1"/>
</dbReference>
<dbReference type="GO" id="GO:0008083">
    <property type="term" value="F:growth factor activity"/>
    <property type="evidence" value="ECO:0007669"/>
    <property type="project" value="UniProtKB-KW"/>
</dbReference>
<organism evidence="14 15">
    <name type="scientific">Ovis ammon polii</name>
    <dbReference type="NCBI Taxonomy" id="230172"/>
    <lineage>
        <taxon>Eukaryota</taxon>
        <taxon>Metazoa</taxon>
        <taxon>Chordata</taxon>
        <taxon>Craniata</taxon>
        <taxon>Vertebrata</taxon>
        <taxon>Euteleostomi</taxon>
        <taxon>Mammalia</taxon>
        <taxon>Eutheria</taxon>
        <taxon>Laurasiatheria</taxon>
        <taxon>Artiodactyla</taxon>
        <taxon>Ruminantia</taxon>
        <taxon>Pecora</taxon>
        <taxon>Bovidae</taxon>
        <taxon>Caprinae</taxon>
        <taxon>Ovis</taxon>
    </lineage>
</organism>
<feature type="signal peptide" evidence="13">
    <location>
        <begin position="1"/>
        <end position="17"/>
    </location>
</feature>
<evidence type="ECO:0000256" key="2">
    <source>
        <dbReference type="ARBA" id="ARBA00004613"/>
    </source>
</evidence>
<reference evidence="14" key="1">
    <citation type="submission" date="2022-03" db="EMBL/GenBank/DDBJ databases">
        <title>Genomic analyses of argali, domestic sheep and their hybrids provide insights into chromosomal evolution, heterosis and genetic basis of agronomic traits.</title>
        <authorList>
            <person name="Li M."/>
        </authorList>
    </citation>
    <scope>NUCLEOTIDE SEQUENCE</scope>
    <source>
        <strain evidence="14">CAU-MHL-2022a</strain>
        <tissue evidence="14">Skin</tissue>
    </source>
</reference>
<evidence type="ECO:0000256" key="7">
    <source>
        <dbReference type="ARBA" id="ARBA00022729"/>
    </source>
</evidence>